<organism evidence="2 3">
    <name type="scientific">Pseudoduganella armeniaca</name>
    <dbReference type="NCBI Taxonomy" id="2072590"/>
    <lineage>
        <taxon>Bacteria</taxon>
        <taxon>Pseudomonadati</taxon>
        <taxon>Pseudomonadota</taxon>
        <taxon>Betaproteobacteria</taxon>
        <taxon>Burkholderiales</taxon>
        <taxon>Oxalobacteraceae</taxon>
        <taxon>Telluria group</taxon>
        <taxon>Pseudoduganella</taxon>
    </lineage>
</organism>
<dbReference type="GO" id="GO:0003677">
    <property type="term" value="F:DNA binding"/>
    <property type="evidence" value="ECO:0007669"/>
    <property type="project" value="InterPro"/>
</dbReference>
<dbReference type="RefSeq" id="WP_107142530.1">
    <property type="nucleotide sequence ID" value="NZ_CP028324.1"/>
</dbReference>
<dbReference type="Proteomes" id="UP000240505">
    <property type="component" value="Chromosome"/>
</dbReference>
<feature type="domain" description="HTH luxR-type" evidence="1">
    <location>
        <begin position="291"/>
        <end position="349"/>
    </location>
</feature>
<sequence>MDSLIGEIYEAAVIAEKWPGLLRTLGDHFGTKGALLFTLAADATRWVGGGEMADIMEECVAGGWMADNERPARVRALAHPGFVTELDVMSAQELMHLPICREFLHPRGCFAAAGTYVSGLDCDGLMLSVEGFPDHHAAMAAVPMLDAWRPHLARALLLAGQFRLQLMRGHVEALQAIGAAAGVINATGKLITNNKRLEDELGKTFLDIRGALYLSDKHAQRQLSWTIEQMRRKNFSGCSIAIHCEDGAARVLHVLPISGRANDIFTQAAALLVLTNPARRMDLSAPLLQELFDLTPAEARLAVLVGNRNATLSQVATDAGMSVNTAKSQIRSIFQKTGTERQTDLVRLLMATGTVQPRAGGAAP</sequence>
<dbReference type="SUPFAM" id="SSF46894">
    <property type="entry name" value="C-terminal effector domain of the bipartite response regulators"/>
    <property type="match status" value="1"/>
</dbReference>
<dbReference type="InterPro" id="IPR036388">
    <property type="entry name" value="WH-like_DNA-bd_sf"/>
</dbReference>
<name>A0A2R4CC16_9BURK</name>
<dbReference type="KEGG" id="masz:C9I28_17195"/>
<dbReference type="InterPro" id="IPR016032">
    <property type="entry name" value="Sig_transdc_resp-reg_C-effctor"/>
</dbReference>
<dbReference type="EMBL" id="CP028324">
    <property type="protein sequence ID" value="AVR97181.1"/>
    <property type="molecule type" value="Genomic_DNA"/>
</dbReference>
<gene>
    <name evidence="2" type="ORF">C9I28_17195</name>
</gene>
<dbReference type="Gene3D" id="1.10.10.10">
    <property type="entry name" value="Winged helix-like DNA-binding domain superfamily/Winged helix DNA-binding domain"/>
    <property type="match status" value="1"/>
</dbReference>
<accession>A0A2R4CC16</accession>
<evidence type="ECO:0000313" key="3">
    <source>
        <dbReference type="Proteomes" id="UP000240505"/>
    </source>
</evidence>
<evidence type="ECO:0000259" key="1">
    <source>
        <dbReference type="SMART" id="SM00421"/>
    </source>
</evidence>
<protein>
    <recommendedName>
        <fullName evidence="1">HTH luxR-type domain-containing protein</fullName>
    </recommendedName>
</protein>
<evidence type="ECO:0000313" key="2">
    <source>
        <dbReference type="EMBL" id="AVR97181.1"/>
    </source>
</evidence>
<keyword evidence="3" id="KW-1185">Reference proteome</keyword>
<dbReference type="SMART" id="SM00421">
    <property type="entry name" value="HTH_LUXR"/>
    <property type="match status" value="1"/>
</dbReference>
<proteinExistence type="predicted"/>
<dbReference type="InterPro" id="IPR000792">
    <property type="entry name" value="Tscrpt_reg_LuxR_C"/>
</dbReference>
<dbReference type="AlphaFoldDB" id="A0A2R4CC16"/>
<dbReference type="OrthoDB" id="5497412at2"/>
<reference evidence="2 3" key="1">
    <citation type="submission" date="2018-03" db="EMBL/GenBank/DDBJ databases">
        <title>Massilia armeniaca sp. nov., isolated from desert soil.</title>
        <authorList>
            <person name="Huang H."/>
            <person name="Ren M."/>
        </authorList>
    </citation>
    <scope>NUCLEOTIDE SEQUENCE [LARGE SCALE GENOMIC DNA]</scope>
    <source>
        <strain evidence="2 3">ZMN-3</strain>
    </source>
</reference>
<dbReference type="GO" id="GO:0006355">
    <property type="term" value="P:regulation of DNA-templated transcription"/>
    <property type="evidence" value="ECO:0007669"/>
    <property type="project" value="InterPro"/>
</dbReference>